<proteinExistence type="predicted"/>
<reference evidence="2 3" key="1">
    <citation type="submission" date="2018-06" db="EMBL/GenBank/DDBJ databases">
        <authorList>
            <consortium name="Pathogen Informatics"/>
            <person name="Doyle S."/>
        </authorList>
    </citation>
    <scope>NUCLEOTIDE SEQUENCE [LARGE SCALE GENOMIC DNA]</scope>
    <source>
        <strain evidence="2 3">NCTC10719</strain>
    </source>
</reference>
<dbReference type="Proteomes" id="UP000249986">
    <property type="component" value="Unassembled WGS sequence"/>
</dbReference>
<protein>
    <recommendedName>
        <fullName evidence="1">N-acetyltransferase domain-containing protein</fullName>
    </recommendedName>
</protein>
<dbReference type="Gene3D" id="3.40.630.30">
    <property type="match status" value="1"/>
</dbReference>
<dbReference type="PROSITE" id="PS51186">
    <property type="entry name" value="GNAT"/>
    <property type="match status" value="1"/>
</dbReference>
<evidence type="ECO:0000313" key="2">
    <source>
        <dbReference type="EMBL" id="SQB60025.1"/>
    </source>
</evidence>
<feature type="domain" description="N-acetyltransferase" evidence="1">
    <location>
        <begin position="89"/>
        <end position="220"/>
    </location>
</feature>
<organism evidence="2 3">
    <name type="scientific">Clostridium perfringens</name>
    <dbReference type="NCBI Taxonomy" id="1502"/>
    <lineage>
        <taxon>Bacteria</taxon>
        <taxon>Bacillati</taxon>
        <taxon>Bacillota</taxon>
        <taxon>Clostridia</taxon>
        <taxon>Eubacteriales</taxon>
        <taxon>Clostridiaceae</taxon>
        <taxon>Clostridium</taxon>
    </lineage>
</organism>
<dbReference type="GO" id="GO:0016747">
    <property type="term" value="F:acyltransferase activity, transferring groups other than amino-acyl groups"/>
    <property type="evidence" value="ECO:0007669"/>
    <property type="project" value="InterPro"/>
</dbReference>
<dbReference type="InterPro" id="IPR016181">
    <property type="entry name" value="Acyl_CoA_acyltransferase"/>
</dbReference>
<sequence length="220" mass="26378">MRLSDEIFENELIWLQSINCSIIKNNTHIIVENKSNTTTDFNFCVLKGIPIINLQRCIRISSEIDNILILEETLYKNNYILEKSFDLNFIYKKINNKSISKSEFILEEVSFEKWKNEYEGDRLKLGQLHYYKIKYYNNVIGRFSTVCNKRVLGIYDFELKENFQNKNLGSRFLNEFLNLDLVKDYVFIQTWSDNLKAIKCYLKAGFNIYEKLYRFNKLKK</sequence>
<evidence type="ECO:0000313" key="3">
    <source>
        <dbReference type="Proteomes" id="UP000249986"/>
    </source>
</evidence>
<dbReference type="InterPro" id="IPR000182">
    <property type="entry name" value="GNAT_dom"/>
</dbReference>
<name>A0A2X2YHL7_CLOPF</name>
<dbReference type="SUPFAM" id="SSF55729">
    <property type="entry name" value="Acyl-CoA N-acyltransferases (Nat)"/>
    <property type="match status" value="1"/>
</dbReference>
<dbReference type="EMBL" id="UAWG01000012">
    <property type="protein sequence ID" value="SQB60025.1"/>
    <property type="molecule type" value="Genomic_DNA"/>
</dbReference>
<dbReference type="AlphaFoldDB" id="A0A2X2YHL7"/>
<accession>A0A2X2YHL7</accession>
<gene>
    <name evidence="2" type="ORF">NCTC10719_01578</name>
</gene>
<dbReference type="Pfam" id="PF00583">
    <property type="entry name" value="Acetyltransf_1"/>
    <property type="match status" value="1"/>
</dbReference>
<evidence type="ECO:0000259" key="1">
    <source>
        <dbReference type="PROSITE" id="PS51186"/>
    </source>
</evidence>
<dbReference type="RefSeq" id="WP_162789662.1">
    <property type="nucleotide sequence ID" value="NZ_CP028149.1"/>
</dbReference>